<dbReference type="OMA" id="YINFRAR"/>
<evidence type="ECO:0000313" key="12">
    <source>
        <dbReference type="Proteomes" id="UP000068243"/>
    </source>
</evidence>
<organism evidence="11 12">
    <name type="scientific">Aspergillus niger</name>
    <dbReference type="NCBI Taxonomy" id="5061"/>
    <lineage>
        <taxon>Eukaryota</taxon>
        <taxon>Fungi</taxon>
        <taxon>Dikarya</taxon>
        <taxon>Ascomycota</taxon>
        <taxon>Pezizomycotina</taxon>
        <taxon>Eurotiomycetes</taxon>
        <taxon>Eurotiomycetidae</taxon>
        <taxon>Eurotiales</taxon>
        <taxon>Aspergillaceae</taxon>
        <taxon>Aspergillus</taxon>
        <taxon>Aspergillus subgen. Circumdati</taxon>
    </lineage>
</organism>
<evidence type="ECO:0000256" key="3">
    <source>
        <dbReference type="ARBA" id="ARBA00005553"/>
    </source>
</evidence>
<evidence type="ECO:0000256" key="1">
    <source>
        <dbReference type="ARBA" id="ARBA00004434"/>
    </source>
</evidence>
<dbReference type="VEuPathDB" id="FungiDB:M747DRAFT_155756"/>
<proteinExistence type="inferred from homology"/>
<comment type="subcellular location">
    <subcellularLocation>
        <location evidence="1">Mitochondrion inner membrane</location>
        <topology evidence="1">Single-pass membrane protein</topology>
    </subcellularLocation>
</comment>
<dbReference type="EMBL" id="BCMY01000013">
    <property type="protein sequence ID" value="GAQ44722.1"/>
    <property type="molecule type" value="Genomic_DNA"/>
</dbReference>
<dbReference type="InterPro" id="IPR036418">
    <property type="entry name" value="Cyt_c_oxidase_su6a_sf"/>
</dbReference>
<dbReference type="InterPro" id="IPR018507">
    <property type="entry name" value="Cyt_c_oxidase_su6a_CS"/>
</dbReference>
<dbReference type="VEuPathDB" id="FungiDB:ASPNIDRAFT2_1147272"/>
<keyword evidence="10" id="KW-0472">Membrane</keyword>
<dbReference type="Gene3D" id="4.10.95.10">
    <property type="entry name" value="Cytochrome c oxidase, subunit VIa"/>
    <property type="match status" value="1"/>
</dbReference>
<keyword evidence="5" id="KW-0999">Mitochondrion inner membrane</keyword>
<dbReference type="SUPFAM" id="SSF81411">
    <property type="entry name" value="Mitochondrial cytochrome c oxidase subunit VIa"/>
    <property type="match status" value="1"/>
</dbReference>
<dbReference type="Proteomes" id="UP000068243">
    <property type="component" value="Unassembled WGS sequence"/>
</dbReference>
<dbReference type="InterPro" id="IPR001349">
    <property type="entry name" value="Cyt_c_oxidase_su6a"/>
</dbReference>
<dbReference type="OrthoDB" id="5947505at2759"/>
<dbReference type="GO" id="GO:0016491">
    <property type="term" value="F:oxidoreductase activity"/>
    <property type="evidence" value="ECO:0007669"/>
    <property type="project" value="UniProtKB-KW"/>
</dbReference>
<comment type="caution">
    <text evidence="11">The sequence shown here is derived from an EMBL/GenBank/DDBJ whole genome shotgun (WGS) entry which is preliminary data.</text>
</comment>
<accession>A0A117E1W4</accession>
<name>A0A117E1W4_ASPNG</name>
<evidence type="ECO:0000256" key="9">
    <source>
        <dbReference type="ARBA" id="ARBA00023128"/>
    </source>
</evidence>
<dbReference type="GO" id="GO:0005743">
    <property type="term" value="C:mitochondrial inner membrane"/>
    <property type="evidence" value="ECO:0007669"/>
    <property type="project" value="UniProtKB-SubCell"/>
</dbReference>
<keyword evidence="6" id="KW-0809">Transit peptide</keyword>
<dbReference type="Pfam" id="PF02046">
    <property type="entry name" value="COX6A"/>
    <property type="match status" value="2"/>
</dbReference>
<evidence type="ECO:0000256" key="4">
    <source>
        <dbReference type="ARBA" id="ARBA00022692"/>
    </source>
</evidence>
<evidence type="ECO:0000256" key="5">
    <source>
        <dbReference type="ARBA" id="ARBA00022792"/>
    </source>
</evidence>
<dbReference type="VEuPathDB" id="FungiDB:ATCC64974_94970"/>
<evidence type="ECO:0000256" key="6">
    <source>
        <dbReference type="ARBA" id="ARBA00022946"/>
    </source>
</evidence>
<keyword evidence="8" id="KW-0560">Oxidoreductase</keyword>
<keyword evidence="7" id="KW-1133">Transmembrane helix</keyword>
<sequence length="175" mass="20180">MFPQRNALRLSQRAAQQLRAAPVRSTVQRRLNSSDSKLPSWAADNAFNREREAVKHHAAATSGAYLDQLMSWFFKGVVVLTQWLVFLLQTCGASSPSITFYFPRSAVIPILIAGGINSYNLWNEHWEHWAHMPPLEERTEYPYQNIRVKNFPWGDGDKTIFWNSDVNYHNKDKAT</sequence>
<comment type="similarity">
    <text evidence="3">Belongs to the cytochrome c oxidase subunit 6A family.</text>
</comment>
<dbReference type="UniPathway" id="UPA00705"/>
<comment type="pathway">
    <text evidence="2">Energy metabolism; oxidative phosphorylation.</text>
</comment>
<evidence type="ECO:0000256" key="7">
    <source>
        <dbReference type="ARBA" id="ARBA00022989"/>
    </source>
</evidence>
<evidence type="ECO:0000313" key="11">
    <source>
        <dbReference type="EMBL" id="GAQ44722.1"/>
    </source>
</evidence>
<keyword evidence="9" id="KW-0496">Mitochondrion</keyword>
<protein>
    <submittedName>
        <fullName evidence="11">Cytochrome c oxidase subunit VIa</fullName>
    </submittedName>
</protein>
<dbReference type="PROSITE" id="PS01329">
    <property type="entry name" value="COX6A"/>
    <property type="match status" value="1"/>
</dbReference>
<dbReference type="GO" id="GO:0006119">
    <property type="term" value="P:oxidative phosphorylation"/>
    <property type="evidence" value="ECO:0007669"/>
    <property type="project" value="UniProtKB-UniPathway"/>
</dbReference>
<dbReference type="AlphaFoldDB" id="A0A117E1W4"/>
<keyword evidence="4" id="KW-0812">Transmembrane</keyword>
<evidence type="ECO:0000256" key="10">
    <source>
        <dbReference type="ARBA" id="ARBA00023136"/>
    </source>
</evidence>
<gene>
    <name evidence="11" type="ORF">ABL_07383</name>
</gene>
<reference evidence="12" key="1">
    <citation type="journal article" date="2016" name="Genome Announc.">
        <title>Draft genome sequence of Aspergillus niger strain An76.</title>
        <authorList>
            <person name="Gong W."/>
            <person name="Cheng Z."/>
            <person name="Zhang H."/>
            <person name="Liu L."/>
            <person name="Gao P."/>
            <person name="Wang L."/>
        </authorList>
    </citation>
    <scope>NUCLEOTIDE SEQUENCE [LARGE SCALE GENOMIC DNA]</scope>
    <source>
        <strain evidence="12">An76</strain>
    </source>
</reference>
<dbReference type="VEuPathDB" id="FungiDB:An11g10200"/>
<evidence type="ECO:0000256" key="8">
    <source>
        <dbReference type="ARBA" id="ARBA00023002"/>
    </source>
</evidence>
<evidence type="ECO:0000256" key="2">
    <source>
        <dbReference type="ARBA" id="ARBA00004673"/>
    </source>
</evidence>